<dbReference type="Pfam" id="PF02632">
    <property type="entry name" value="BioY"/>
    <property type="match status" value="1"/>
</dbReference>
<feature type="transmembrane region" description="Helical" evidence="4">
    <location>
        <begin position="78"/>
        <end position="96"/>
    </location>
</feature>
<evidence type="ECO:0000313" key="6">
    <source>
        <dbReference type="Proteomes" id="UP001315860"/>
    </source>
</evidence>
<feature type="compositionally biased region" description="Polar residues" evidence="3">
    <location>
        <begin position="1"/>
        <end position="20"/>
    </location>
</feature>
<evidence type="ECO:0000256" key="3">
    <source>
        <dbReference type="SAM" id="MobiDB-lite"/>
    </source>
</evidence>
<keyword evidence="4" id="KW-1133">Transmembrane helix</keyword>
<dbReference type="Proteomes" id="UP001315860">
    <property type="component" value="Chromosome"/>
</dbReference>
<name>A0ABY5KEF1_9ACTN</name>
<evidence type="ECO:0000256" key="2">
    <source>
        <dbReference type="PIRNR" id="PIRNR016661"/>
    </source>
</evidence>
<reference evidence="5 6" key="1">
    <citation type="submission" date="2022-07" db="EMBL/GenBank/DDBJ databases">
        <title>Novel species in genus Aeromicrobium.</title>
        <authorList>
            <person name="Ye L."/>
        </authorList>
    </citation>
    <scope>NUCLEOTIDE SEQUENCE [LARGE SCALE GENOMIC DNA]</scope>
    <source>
        <strain evidence="6">zg-Y50</strain>
    </source>
</reference>
<sequence length="202" mass="20502">MNTVQSATQGALMTGTTTRPGRSHVATDVALVATFAAFIAVCAQFALPSVNGVEFSLQPFAVLLCGAVLGARRGFLAVVLYLALGAAGLPVFVQGASGAGQFVGATGGYLLTFPLVALAAGLAAQWFRGPRRPLAIVIGGAIGIVLNWLAGALSVSLVANLPYSTAAKTLAVFLPADFVKLVIAAAVATAVHRAFPQLLGRR</sequence>
<feature type="transmembrane region" description="Helical" evidence="4">
    <location>
        <begin position="108"/>
        <end position="127"/>
    </location>
</feature>
<comment type="subcellular location">
    <subcellularLocation>
        <location evidence="2">Cell membrane</location>
        <topology evidence="2">Multi-pass membrane protein</topology>
    </subcellularLocation>
</comment>
<accession>A0ABY5KEF1</accession>
<keyword evidence="4" id="KW-0812">Transmembrane</keyword>
<dbReference type="Gene3D" id="1.10.1760.20">
    <property type="match status" value="1"/>
</dbReference>
<feature type="transmembrane region" description="Helical" evidence="4">
    <location>
        <begin position="178"/>
        <end position="195"/>
    </location>
</feature>
<dbReference type="PANTHER" id="PTHR34295:SF1">
    <property type="entry name" value="BIOTIN TRANSPORTER BIOY"/>
    <property type="match status" value="1"/>
</dbReference>
<feature type="region of interest" description="Disordered" evidence="3">
    <location>
        <begin position="1"/>
        <end position="21"/>
    </location>
</feature>
<feature type="transmembrane region" description="Helical" evidence="4">
    <location>
        <begin position="29"/>
        <end position="47"/>
    </location>
</feature>
<gene>
    <name evidence="5" type="ORF">NP095_00940</name>
</gene>
<feature type="transmembrane region" description="Helical" evidence="4">
    <location>
        <begin position="53"/>
        <end position="71"/>
    </location>
</feature>
<dbReference type="PANTHER" id="PTHR34295">
    <property type="entry name" value="BIOTIN TRANSPORTER BIOY"/>
    <property type="match status" value="1"/>
</dbReference>
<dbReference type="InterPro" id="IPR003784">
    <property type="entry name" value="BioY"/>
</dbReference>
<keyword evidence="2" id="KW-0813">Transport</keyword>
<evidence type="ECO:0000256" key="1">
    <source>
        <dbReference type="ARBA" id="ARBA00010692"/>
    </source>
</evidence>
<comment type="similarity">
    <text evidence="1 2">Belongs to the BioY family.</text>
</comment>
<dbReference type="RefSeq" id="WP_256766104.1">
    <property type="nucleotide sequence ID" value="NZ_CP101990.1"/>
</dbReference>
<dbReference type="PIRSF" id="PIRSF016661">
    <property type="entry name" value="BioY"/>
    <property type="match status" value="1"/>
</dbReference>
<feature type="transmembrane region" description="Helical" evidence="4">
    <location>
        <begin position="134"/>
        <end position="158"/>
    </location>
</feature>
<protein>
    <recommendedName>
        <fullName evidence="2">Biotin transporter</fullName>
    </recommendedName>
</protein>
<keyword evidence="6" id="KW-1185">Reference proteome</keyword>
<keyword evidence="2" id="KW-1003">Cell membrane</keyword>
<dbReference type="EMBL" id="CP101990">
    <property type="protein sequence ID" value="UUI68705.1"/>
    <property type="molecule type" value="Genomic_DNA"/>
</dbReference>
<evidence type="ECO:0000256" key="4">
    <source>
        <dbReference type="SAM" id="Phobius"/>
    </source>
</evidence>
<keyword evidence="2 4" id="KW-0472">Membrane</keyword>
<evidence type="ECO:0000313" key="5">
    <source>
        <dbReference type="EMBL" id="UUI68705.1"/>
    </source>
</evidence>
<proteinExistence type="inferred from homology"/>
<organism evidence="5 6">
    <name type="scientific">Aeromicrobium duanguangcaii</name>
    <dbReference type="NCBI Taxonomy" id="2968086"/>
    <lineage>
        <taxon>Bacteria</taxon>
        <taxon>Bacillati</taxon>
        <taxon>Actinomycetota</taxon>
        <taxon>Actinomycetes</taxon>
        <taxon>Propionibacteriales</taxon>
        <taxon>Nocardioidaceae</taxon>
        <taxon>Aeromicrobium</taxon>
    </lineage>
</organism>